<protein>
    <recommendedName>
        <fullName evidence="15">Cystinosin</fullName>
    </recommendedName>
</protein>
<gene>
    <name evidence="13" type="ORF">P8C59_008322</name>
</gene>
<dbReference type="AlphaFoldDB" id="A0AAD9MI71"/>
<evidence type="ECO:0000256" key="9">
    <source>
        <dbReference type="ARBA" id="ARBA00023228"/>
    </source>
</evidence>
<evidence type="ECO:0000313" key="14">
    <source>
        <dbReference type="Proteomes" id="UP001217918"/>
    </source>
</evidence>
<feature type="transmembrane region" description="Helical" evidence="12">
    <location>
        <begin position="6"/>
        <end position="24"/>
    </location>
</feature>
<sequence>MDFLAFLSQIFGWVYSLCWSLSFYPQVLLNLRRRSTSGTTVDFPLINTLGFAAYLASNSAFYFSPLIRDQYAARNHGLTPTVALNDVVFAGHALVLTLVCTSQYLLPSLWSFLPAPGARPSRAILGIFFGSLLGILLILLRVIFSGGARPDVLPASQAALATSDQSGLVPGSLAWLEATGAAPATAARPAWVWLDAVYAVSYVKLLVTLVKYTPQVVANARARSTRGWSILQILLDLAGGVLSLAQLAVDSARQGDWSGVTGNPVKFALGNVSMVYDVIFIAQHYFLYPPSPEKGREEREGLLASVRTDEEGRIE</sequence>
<keyword evidence="6" id="KW-0769">Symport</keyword>
<accession>A0AAD9MI71</accession>
<evidence type="ECO:0000256" key="1">
    <source>
        <dbReference type="ARBA" id="ARBA00004155"/>
    </source>
</evidence>
<dbReference type="Pfam" id="PF04193">
    <property type="entry name" value="PQ-loop"/>
    <property type="match status" value="2"/>
</dbReference>
<evidence type="ECO:0000256" key="10">
    <source>
        <dbReference type="ARBA" id="ARBA00048473"/>
    </source>
</evidence>
<feature type="transmembrane region" description="Helical" evidence="12">
    <location>
        <begin position="87"/>
        <end position="112"/>
    </location>
</feature>
<evidence type="ECO:0000256" key="6">
    <source>
        <dbReference type="ARBA" id="ARBA00022847"/>
    </source>
</evidence>
<feature type="region of interest" description="Disordered" evidence="11">
    <location>
        <begin position="293"/>
        <end position="315"/>
    </location>
</feature>
<dbReference type="SMART" id="SM00679">
    <property type="entry name" value="CTNS"/>
    <property type="match status" value="2"/>
</dbReference>
<evidence type="ECO:0000256" key="11">
    <source>
        <dbReference type="SAM" id="MobiDB-lite"/>
    </source>
</evidence>
<dbReference type="InterPro" id="IPR005282">
    <property type="entry name" value="LC_transporter"/>
</dbReference>
<dbReference type="EMBL" id="JAQQPM010000007">
    <property type="protein sequence ID" value="KAK2074088.1"/>
    <property type="molecule type" value="Genomic_DNA"/>
</dbReference>
<dbReference type="GO" id="GO:0005774">
    <property type="term" value="C:vacuolar membrane"/>
    <property type="evidence" value="ECO:0007669"/>
    <property type="project" value="TreeGrafter"/>
</dbReference>
<evidence type="ECO:0000256" key="7">
    <source>
        <dbReference type="ARBA" id="ARBA00022989"/>
    </source>
</evidence>
<dbReference type="GO" id="GO:0000324">
    <property type="term" value="C:fungal-type vacuole"/>
    <property type="evidence" value="ECO:0007669"/>
    <property type="project" value="TreeGrafter"/>
</dbReference>
<keyword evidence="5" id="KW-0677">Repeat</keyword>
<keyword evidence="14" id="KW-1185">Reference proteome</keyword>
<feature type="transmembrane region" description="Helical" evidence="12">
    <location>
        <begin position="124"/>
        <end position="144"/>
    </location>
</feature>
<dbReference type="FunFam" id="1.20.1280.290:FF:000016">
    <property type="entry name" value="Cystinosin homolog"/>
    <property type="match status" value="1"/>
</dbReference>
<dbReference type="Gene3D" id="1.20.1280.290">
    <property type="match status" value="1"/>
</dbReference>
<dbReference type="GO" id="GO:0015184">
    <property type="term" value="F:L-cystine transmembrane transporter activity"/>
    <property type="evidence" value="ECO:0007669"/>
    <property type="project" value="TreeGrafter"/>
</dbReference>
<comment type="subcellular location">
    <subcellularLocation>
        <location evidence="1">Lysosome membrane</location>
        <topology evidence="1">Multi-pass membrane protein</topology>
    </subcellularLocation>
</comment>
<comment type="similarity">
    <text evidence="2">Belongs to the cystinosin family.</text>
</comment>
<dbReference type="PANTHER" id="PTHR13131">
    <property type="entry name" value="CYSTINOSIN"/>
    <property type="match status" value="1"/>
</dbReference>
<evidence type="ECO:0000256" key="5">
    <source>
        <dbReference type="ARBA" id="ARBA00022737"/>
    </source>
</evidence>
<evidence type="ECO:0000256" key="3">
    <source>
        <dbReference type="ARBA" id="ARBA00022448"/>
    </source>
</evidence>
<evidence type="ECO:0000256" key="2">
    <source>
        <dbReference type="ARBA" id="ARBA00006855"/>
    </source>
</evidence>
<evidence type="ECO:0008006" key="15">
    <source>
        <dbReference type="Google" id="ProtNLM"/>
    </source>
</evidence>
<feature type="transmembrane region" description="Helical" evidence="12">
    <location>
        <begin position="45"/>
        <end position="67"/>
    </location>
</feature>
<keyword evidence="7 12" id="KW-1133">Transmembrane helix</keyword>
<comment type="catalytic activity">
    <reaction evidence="10">
        <text>L-cystine(out) + H(+)(out) = L-cystine(in) + H(+)(in)</text>
        <dbReference type="Rhea" id="RHEA:66172"/>
        <dbReference type="ChEBI" id="CHEBI:15378"/>
        <dbReference type="ChEBI" id="CHEBI:35491"/>
    </reaction>
    <physiologicalReaction direction="left-to-right" evidence="10">
        <dbReference type="Rhea" id="RHEA:66173"/>
    </physiologicalReaction>
</comment>
<keyword evidence="4 12" id="KW-0812">Transmembrane</keyword>
<organism evidence="13 14">
    <name type="scientific">Phyllachora maydis</name>
    <dbReference type="NCBI Taxonomy" id="1825666"/>
    <lineage>
        <taxon>Eukaryota</taxon>
        <taxon>Fungi</taxon>
        <taxon>Dikarya</taxon>
        <taxon>Ascomycota</taxon>
        <taxon>Pezizomycotina</taxon>
        <taxon>Sordariomycetes</taxon>
        <taxon>Sordariomycetidae</taxon>
        <taxon>Phyllachorales</taxon>
        <taxon>Phyllachoraceae</taxon>
        <taxon>Phyllachora</taxon>
    </lineage>
</organism>
<dbReference type="PANTHER" id="PTHR13131:SF5">
    <property type="entry name" value="CYSTINOSIN"/>
    <property type="match status" value="1"/>
</dbReference>
<dbReference type="GO" id="GO:0015293">
    <property type="term" value="F:symporter activity"/>
    <property type="evidence" value="ECO:0007669"/>
    <property type="project" value="UniProtKB-KW"/>
</dbReference>
<dbReference type="InterPro" id="IPR006603">
    <property type="entry name" value="PQ-loop_rpt"/>
</dbReference>
<dbReference type="Proteomes" id="UP001217918">
    <property type="component" value="Unassembled WGS sequence"/>
</dbReference>
<keyword evidence="3" id="KW-0813">Transport</keyword>
<evidence type="ECO:0000256" key="4">
    <source>
        <dbReference type="ARBA" id="ARBA00022692"/>
    </source>
</evidence>
<evidence type="ECO:0000256" key="8">
    <source>
        <dbReference type="ARBA" id="ARBA00023136"/>
    </source>
</evidence>
<name>A0AAD9MI71_9PEZI</name>
<evidence type="ECO:0000313" key="13">
    <source>
        <dbReference type="EMBL" id="KAK2074088.1"/>
    </source>
</evidence>
<keyword evidence="8 12" id="KW-0472">Membrane</keyword>
<comment type="caution">
    <text evidence="13">The sequence shown here is derived from an EMBL/GenBank/DDBJ whole genome shotgun (WGS) entry which is preliminary data.</text>
</comment>
<reference evidence="13" key="1">
    <citation type="journal article" date="2023" name="Mol. Plant Microbe Interact.">
        <title>Elucidating the Obligate Nature and Biological Capacity of an Invasive Fungal Corn Pathogen.</title>
        <authorList>
            <person name="MacCready J.S."/>
            <person name="Roggenkamp E.M."/>
            <person name="Gdanetz K."/>
            <person name="Chilvers M.I."/>
        </authorList>
    </citation>
    <scope>NUCLEOTIDE SEQUENCE</scope>
    <source>
        <strain evidence="13">PM02</strain>
    </source>
</reference>
<evidence type="ECO:0000256" key="12">
    <source>
        <dbReference type="SAM" id="Phobius"/>
    </source>
</evidence>
<proteinExistence type="inferred from homology"/>
<keyword evidence="9" id="KW-0458">Lysosome</keyword>